<dbReference type="EMBL" id="FPCH01000003">
    <property type="protein sequence ID" value="SFV37023.1"/>
    <property type="molecule type" value="Genomic_DNA"/>
</dbReference>
<name>A0A1I7NQX2_9HYPH</name>
<protein>
    <submittedName>
        <fullName evidence="2">Uncharacterized protein</fullName>
    </submittedName>
</protein>
<dbReference type="STRING" id="51670.SAMN04488557_2954"/>
<keyword evidence="1" id="KW-0732">Signal</keyword>
<gene>
    <name evidence="2" type="ORF">SAMN04488557_2954</name>
</gene>
<organism evidence="2 3">
    <name type="scientific">Hyphomicrobium facile</name>
    <dbReference type="NCBI Taxonomy" id="51670"/>
    <lineage>
        <taxon>Bacteria</taxon>
        <taxon>Pseudomonadati</taxon>
        <taxon>Pseudomonadota</taxon>
        <taxon>Alphaproteobacteria</taxon>
        <taxon>Hyphomicrobiales</taxon>
        <taxon>Hyphomicrobiaceae</taxon>
        <taxon>Hyphomicrobium</taxon>
    </lineage>
</organism>
<feature type="chain" id="PRO_5011682689" evidence="1">
    <location>
        <begin position="17"/>
        <end position="119"/>
    </location>
</feature>
<keyword evidence="3" id="KW-1185">Reference proteome</keyword>
<proteinExistence type="predicted"/>
<dbReference type="Proteomes" id="UP000199423">
    <property type="component" value="Unassembled WGS sequence"/>
</dbReference>
<evidence type="ECO:0000313" key="2">
    <source>
        <dbReference type="EMBL" id="SFV37023.1"/>
    </source>
</evidence>
<sequence>MSIRSLIQIFIWACFAVGTLQATNAAQHHVEAGTQLASLWSDKDARFLSPSRVQVVPSAHSFIKPDGGSKRFSSTIPPDTQFCAQLSQLLCVSHTPRSCGLGAYYLERTSHDPRAPPLG</sequence>
<accession>A0A1I7NQX2</accession>
<dbReference type="AlphaFoldDB" id="A0A1I7NQX2"/>
<feature type="signal peptide" evidence="1">
    <location>
        <begin position="1"/>
        <end position="16"/>
    </location>
</feature>
<evidence type="ECO:0000256" key="1">
    <source>
        <dbReference type="SAM" id="SignalP"/>
    </source>
</evidence>
<reference evidence="3" key="1">
    <citation type="submission" date="2016-10" db="EMBL/GenBank/DDBJ databases">
        <authorList>
            <person name="Varghese N."/>
            <person name="Submissions S."/>
        </authorList>
    </citation>
    <scope>NUCLEOTIDE SEQUENCE [LARGE SCALE GENOMIC DNA]</scope>
    <source>
        <strain evidence="3">DSM 1565</strain>
    </source>
</reference>
<evidence type="ECO:0000313" key="3">
    <source>
        <dbReference type="Proteomes" id="UP000199423"/>
    </source>
</evidence>